<evidence type="ECO:0000313" key="10">
    <source>
        <dbReference type="EMBL" id="PZQ19542.1"/>
    </source>
</evidence>
<evidence type="ECO:0000256" key="2">
    <source>
        <dbReference type="ARBA" id="ARBA00005386"/>
    </source>
</evidence>
<dbReference type="AlphaFoldDB" id="A0A2W5KQX4"/>
<keyword evidence="4" id="KW-0328">Glycosyltransferase</keyword>
<comment type="similarity">
    <text evidence="2">Belongs to the glycosyltransferase 41 family. O-GlcNAc transferase subfamily.</text>
</comment>
<dbReference type="GO" id="GO:0097363">
    <property type="term" value="F:protein O-acetylglucosaminyltransferase activity"/>
    <property type="evidence" value="ECO:0007669"/>
    <property type="project" value="UniProtKB-EC"/>
</dbReference>
<dbReference type="PANTHER" id="PTHR44835">
    <property type="entry name" value="UDP-N-ACETYLGLUCOSAMINE--PEPTIDE N-ACETYLGLUCOSAMINYLTRANSFERASE SPINDLY-RELATED"/>
    <property type="match status" value="1"/>
</dbReference>
<evidence type="ECO:0000256" key="8">
    <source>
        <dbReference type="PROSITE-ProRule" id="PRU00339"/>
    </source>
</evidence>
<evidence type="ECO:0000256" key="6">
    <source>
        <dbReference type="ARBA" id="ARBA00022737"/>
    </source>
</evidence>
<evidence type="ECO:0000259" key="9">
    <source>
        <dbReference type="Pfam" id="PF13844"/>
    </source>
</evidence>
<dbReference type="EMBL" id="QFPO01000002">
    <property type="protein sequence ID" value="PZQ19542.1"/>
    <property type="molecule type" value="Genomic_DNA"/>
</dbReference>
<evidence type="ECO:0000256" key="1">
    <source>
        <dbReference type="ARBA" id="ARBA00004922"/>
    </source>
</evidence>
<dbReference type="Pfam" id="PF13432">
    <property type="entry name" value="TPR_16"/>
    <property type="match status" value="3"/>
</dbReference>
<dbReference type="Gene3D" id="3.40.50.11380">
    <property type="match status" value="1"/>
</dbReference>
<reference evidence="10 11" key="1">
    <citation type="submission" date="2017-08" db="EMBL/GenBank/DDBJ databases">
        <title>Infants hospitalized years apart are colonized by the same room-sourced microbial strains.</title>
        <authorList>
            <person name="Brooks B."/>
            <person name="Olm M.R."/>
            <person name="Firek B.A."/>
            <person name="Baker R."/>
            <person name="Thomas B.C."/>
            <person name="Morowitz M.J."/>
            <person name="Banfield J.F."/>
        </authorList>
    </citation>
    <scope>NUCLEOTIDE SEQUENCE [LARGE SCALE GENOMIC DNA]</scope>
    <source>
        <strain evidence="10">S2_005_003_R2_42</strain>
    </source>
</reference>
<comment type="pathway">
    <text evidence="1">Protein modification; protein glycosylation.</text>
</comment>
<dbReference type="Gene3D" id="1.25.40.10">
    <property type="entry name" value="Tetratricopeptide repeat domain"/>
    <property type="match status" value="2"/>
</dbReference>
<dbReference type="InterPro" id="IPR011990">
    <property type="entry name" value="TPR-like_helical_dom_sf"/>
</dbReference>
<accession>A0A2W5KQX4</accession>
<dbReference type="Pfam" id="PF13844">
    <property type="entry name" value="Glyco_transf_41"/>
    <property type="match status" value="1"/>
</dbReference>
<keyword evidence="7 8" id="KW-0802">TPR repeat</keyword>
<dbReference type="InterPro" id="IPR019734">
    <property type="entry name" value="TPR_rpt"/>
</dbReference>
<keyword evidence="5" id="KW-0808">Transferase</keyword>
<name>A0A2W5KQX4_9GAMM</name>
<keyword evidence="6" id="KW-0677">Repeat</keyword>
<comment type="caution">
    <text evidence="10">The sequence shown here is derived from an EMBL/GenBank/DDBJ whole genome shotgun (WGS) entry which is preliminary data.</text>
</comment>
<dbReference type="EC" id="2.4.1.255" evidence="3"/>
<evidence type="ECO:0000256" key="3">
    <source>
        <dbReference type="ARBA" id="ARBA00011970"/>
    </source>
</evidence>
<gene>
    <name evidence="10" type="ORF">DI564_02220</name>
</gene>
<evidence type="ECO:0000313" key="11">
    <source>
        <dbReference type="Proteomes" id="UP000249046"/>
    </source>
</evidence>
<evidence type="ECO:0000256" key="5">
    <source>
        <dbReference type="ARBA" id="ARBA00022679"/>
    </source>
</evidence>
<evidence type="ECO:0000256" key="4">
    <source>
        <dbReference type="ARBA" id="ARBA00022676"/>
    </source>
</evidence>
<feature type="domain" description="O-GlcNAc transferase C-terminal" evidence="9">
    <location>
        <begin position="602"/>
        <end position="717"/>
    </location>
</feature>
<dbReference type="PROSITE" id="PS50005">
    <property type="entry name" value="TPR"/>
    <property type="match status" value="2"/>
</dbReference>
<dbReference type="Proteomes" id="UP000249046">
    <property type="component" value="Unassembled WGS sequence"/>
</dbReference>
<feature type="repeat" description="TPR" evidence="8">
    <location>
        <begin position="12"/>
        <end position="45"/>
    </location>
</feature>
<evidence type="ECO:0000256" key="7">
    <source>
        <dbReference type="ARBA" id="ARBA00022803"/>
    </source>
</evidence>
<dbReference type="Gene3D" id="3.40.50.2000">
    <property type="entry name" value="Glycogen Phosphorylase B"/>
    <property type="match status" value="1"/>
</dbReference>
<feature type="repeat" description="TPR" evidence="8">
    <location>
        <begin position="148"/>
        <end position="181"/>
    </location>
</feature>
<dbReference type="InterPro" id="IPR029489">
    <property type="entry name" value="OGT/SEC/SPY_C"/>
</dbReference>
<sequence length="743" mass="79672">MAGVSAADRRAAVEQLGHGMAQHRNGQLGLAQSHYQRAVKLDPGNADAWHLLGIAALQGGQLPLAAKHLRQCVTLRPGFAEAHNHLGVALRRLGRHVESAAAFADALRARAGYVEAAYNLGLALESSGDAAGAERAWRDCLDWQPGNADAATNLGNLLRHQGRVAEAEPLLEHACRLAPDRAQTHANRALLLGDVGRHVEAAAVAAEATRLEPAVPTWWCIRGIAERQAQDSEAAVASLRRASEGDRADETARFELAIALHETGAADESRALLARVRPPPGTAERLRWMRALLLPAIPRDEAEIDTARQRFADGLAELRARLRLDTPARLREAYQAVAGFIPFHLHYQPRDNTALQRAYGDLVATVTAAVAPQLAAPCEWAPGAHGGRIRVGVVGSQFMRHTVSRYFNDLIGSLDPARFEVRVWHGGIRDAETEALAARVQTFTYAPGDPLELAAAIRAARLDVLIHTEIGLDPRSQVIASLRLAPLQCALYGHPVGTGLPTIDCFLSGEAIEPVDGDAHYRERLIRLPGLGARPRAPAAPGDARWFAEAAGDAPLLLCLQYPVKLAPSFDAVLAGIVERTGVRIGFFSREPALMRRFRARVDALFAARGLDAGRHLVALPVQSYADYLAGVAATPLVLDTPGFSGGGTSLDALGLGTPVLAFDGAMARGRQTAGMLRQLELDALIAADGDAYVETAAVLCRDEARRRELAARIAERSRRLFDDEAPQQAFAAFLEREAAGAG</sequence>
<dbReference type="InterPro" id="IPR051939">
    <property type="entry name" value="Glycosyltr_41/O-GlcNAc_trsf"/>
</dbReference>
<dbReference type="SMART" id="SM00028">
    <property type="entry name" value="TPR"/>
    <property type="match status" value="7"/>
</dbReference>
<organism evidence="10 11">
    <name type="scientific">Rhodanobacter denitrificans</name>
    <dbReference type="NCBI Taxonomy" id="666685"/>
    <lineage>
        <taxon>Bacteria</taxon>
        <taxon>Pseudomonadati</taxon>
        <taxon>Pseudomonadota</taxon>
        <taxon>Gammaproteobacteria</taxon>
        <taxon>Lysobacterales</taxon>
        <taxon>Rhodanobacteraceae</taxon>
        <taxon>Rhodanobacter</taxon>
    </lineage>
</organism>
<dbReference type="PANTHER" id="PTHR44835:SF1">
    <property type="entry name" value="PROTEIN O-GLCNAC TRANSFERASE"/>
    <property type="match status" value="1"/>
</dbReference>
<proteinExistence type="inferred from homology"/>
<protein>
    <recommendedName>
        <fullName evidence="3">protein O-GlcNAc transferase</fullName>
        <ecNumber evidence="3">2.4.1.255</ecNumber>
    </recommendedName>
</protein>
<dbReference type="SUPFAM" id="SSF48452">
    <property type="entry name" value="TPR-like"/>
    <property type="match status" value="1"/>
</dbReference>